<feature type="region of interest" description="Disordered" evidence="1">
    <location>
        <begin position="1"/>
        <end position="20"/>
    </location>
</feature>
<dbReference type="WBParaSite" id="Csp11.Scaffold488.g2015.t1">
    <property type="protein sequence ID" value="Csp11.Scaffold488.g2015.t1"/>
    <property type="gene ID" value="Csp11.Scaffold488.g2015"/>
</dbReference>
<reference evidence="4" key="1">
    <citation type="submission" date="2016-11" db="UniProtKB">
        <authorList>
            <consortium name="WormBaseParasite"/>
        </authorList>
    </citation>
    <scope>IDENTIFICATION</scope>
</reference>
<feature type="region of interest" description="Disordered" evidence="1">
    <location>
        <begin position="127"/>
        <end position="183"/>
    </location>
</feature>
<organism evidence="3 4">
    <name type="scientific">Caenorhabditis tropicalis</name>
    <dbReference type="NCBI Taxonomy" id="1561998"/>
    <lineage>
        <taxon>Eukaryota</taxon>
        <taxon>Metazoa</taxon>
        <taxon>Ecdysozoa</taxon>
        <taxon>Nematoda</taxon>
        <taxon>Chromadorea</taxon>
        <taxon>Rhabditida</taxon>
        <taxon>Rhabditina</taxon>
        <taxon>Rhabditomorpha</taxon>
        <taxon>Rhabditoidea</taxon>
        <taxon>Rhabditidae</taxon>
        <taxon>Peloderinae</taxon>
        <taxon>Caenorhabditis</taxon>
    </lineage>
</organism>
<evidence type="ECO:0000313" key="4">
    <source>
        <dbReference type="WBParaSite" id="Csp11.Scaffold488.g2015.t1"/>
    </source>
</evidence>
<accession>A0A1I7T3A8</accession>
<protein>
    <submittedName>
        <fullName evidence="4">Wsv025</fullName>
    </submittedName>
</protein>
<feature type="compositionally biased region" description="Basic residues" evidence="1">
    <location>
        <begin position="150"/>
        <end position="161"/>
    </location>
</feature>
<feature type="transmembrane region" description="Helical" evidence="2">
    <location>
        <begin position="363"/>
        <end position="385"/>
    </location>
</feature>
<proteinExistence type="predicted"/>
<feature type="region of interest" description="Disordered" evidence="1">
    <location>
        <begin position="216"/>
        <end position="288"/>
    </location>
</feature>
<evidence type="ECO:0000313" key="3">
    <source>
        <dbReference type="Proteomes" id="UP000095282"/>
    </source>
</evidence>
<keyword evidence="2" id="KW-0812">Transmembrane</keyword>
<evidence type="ECO:0000256" key="1">
    <source>
        <dbReference type="SAM" id="MobiDB-lite"/>
    </source>
</evidence>
<dbReference type="eggNOG" id="ENOG502TG5A">
    <property type="taxonomic scope" value="Eukaryota"/>
</dbReference>
<name>A0A1I7T3A8_9PELO</name>
<evidence type="ECO:0000256" key="2">
    <source>
        <dbReference type="SAM" id="Phobius"/>
    </source>
</evidence>
<sequence length="397" mass="45092">MHHASEKKKRGNKNPQVSVRLNVRPLCANWKPVKRYEYDGECPRRQEAPTEDQLDTTVWKTKNVRTDVVDSIAVVTDPEKKRKHDMEESERGTSGTISRCECASCERADETPTALELSPKQVKEKLILEKKKKLKARNMKRKDMSESSTHPRRRRRQRHSHISTSARSLSTPPPPPPNSVISPESQHHWCKLYEDAHLATKPIDYKKIVTVPGQIGMSDLEPEDPATPPPTSNTPEKTKIKRYHNHRSPNLPIMKAPVISPPSKTSESFYKPSKTVHQPPLVPQPPTQPQSNIVILPAPVDCPPQMVQEDKTKTVQNNVPPPGSNCDSNSSLVYMPSSPVAPPTEHAITSNSKVSMIRKMENLFYSSESNWWFLVALFMLTIFAYRSTMDQYTCYYD</sequence>
<feature type="compositionally biased region" description="Basic residues" evidence="1">
    <location>
        <begin position="130"/>
        <end position="140"/>
    </location>
</feature>
<dbReference type="Proteomes" id="UP000095282">
    <property type="component" value="Unplaced"/>
</dbReference>
<keyword evidence="3" id="KW-1185">Reference proteome</keyword>
<feature type="compositionally biased region" description="Basic residues" evidence="1">
    <location>
        <begin position="1"/>
        <end position="12"/>
    </location>
</feature>
<dbReference type="AlphaFoldDB" id="A0A1I7T3A8"/>
<keyword evidence="2" id="KW-0472">Membrane</keyword>
<keyword evidence="2" id="KW-1133">Transmembrane helix</keyword>